<dbReference type="Pfam" id="PF00149">
    <property type="entry name" value="Metallophos"/>
    <property type="match status" value="1"/>
</dbReference>
<comment type="catalytic activity">
    <reaction evidence="7 8">
        <text>O-phospho-L-threonyl-[protein] + H2O = L-threonyl-[protein] + phosphate</text>
        <dbReference type="Rhea" id="RHEA:47004"/>
        <dbReference type="Rhea" id="RHEA-COMP:11060"/>
        <dbReference type="Rhea" id="RHEA-COMP:11605"/>
        <dbReference type="ChEBI" id="CHEBI:15377"/>
        <dbReference type="ChEBI" id="CHEBI:30013"/>
        <dbReference type="ChEBI" id="CHEBI:43474"/>
        <dbReference type="ChEBI" id="CHEBI:61977"/>
        <dbReference type="EC" id="3.1.3.16"/>
    </reaction>
</comment>
<dbReference type="InterPro" id="IPR004843">
    <property type="entry name" value="Calcineurin-like_PHP"/>
</dbReference>
<dbReference type="EC" id="3.1.3.16" evidence="8"/>
<dbReference type="GO" id="GO:0004722">
    <property type="term" value="F:protein serine/threonine phosphatase activity"/>
    <property type="evidence" value="ECO:0007669"/>
    <property type="project" value="UniProtKB-EC"/>
</dbReference>
<evidence type="ECO:0000256" key="1">
    <source>
        <dbReference type="ARBA" id="ARBA00001936"/>
    </source>
</evidence>
<dbReference type="PROSITE" id="PS00125">
    <property type="entry name" value="SER_THR_PHOSPHATASE"/>
    <property type="match status" value="1"/>
</dbReference>
<evidence type="ECO:0000313" key="10">
    <source>
        <dbReference type="EMBL" id="KAF7629885.1"/>
    </source>
</evidence>
<dbReference type="GO" id="GO:0005634">
    <property type="term" value="C:nucleus"/>
    <property type="evidence" value="ECO:0007669"/>
    <property type="project" value="TreeGrafter"/>
</dbReference>
<evidence type="ECO:0000256" key="3">
    <source>
        <dbReference type="ARBA" id="ARBA00022801"/>
    </source>
</evidence>
<comment type="cofactor">
    <cofactor evidence="1">
        <name>Mn(2+)</name>
        <dbReference type="ChEBI" id="CHEBI:29035"/>
    </cofactor>
</comment>
<accession>A0A8S9ZDX3</accession>
<dbReference type="PANTHER" id="PTHR11668">
    <property type="entry name" value="SERINE/THREONINE PROTEIN PHOSPHATASE"/>
    <property type="match status" value="1"/>
</dbReference>
<dbReference type="Gene3D" id="3.60.21.10">
    <property type="match status" value="1"/>
</dbReference>
<protein>
    <recommendedName>
        <fullName evidence="8">Serine/threonine-protein phosphatase</fullName>
        <ecNumber evidence="8">3.1.3.16</ecNumber>
    </recommendedName>
</protein>
<evidence type="ECO:0000256" key="5">
    <source>
        <dbReference type="ARBA" id="ARBA00023211"/>
    </source>
</evidence>
<reference evidence="10" key="1">
    <citation type="journal article" date="2020" name="Ecol. Evol.">
        <title>Genome structure and content of the rice root-knot nematode (Meloidogyne graminicola).</title>
        <authorList>
            <person name="Phan N.T."/>
            <person name="Danchin E.G.J."/>
            <person name="Klopp C."/>
            <person name="Perfus-Barbeoch L."/>
            <person name="Kozlowski D.K."/>
            <person name="Koutsovoulos G.D."/>
            <person name="Lopez-Roques C."/>
            <person name="Bouchez O."/>
            <person name="Zahm M."/>
            <person name="Besnard G."/>
            <person name="Bellafiore S."/>
        </authorList>
    </citation>
    <scope>NUCLEOTIDE SEQUENCE</scope>
    <source>
        <strain evidence="10">VN-18</strain>
    </source>
</reference>
<dbReference type="Proteomes" id="UP000605970">
    <property type="component" value="Unassembled WGS sequence"/>
</dbReference>
<evidence type="ECO:0000256" key="7">
    <source>
        <dbReference type="ARBA" id="ARBA00048336"/>
    </source>
</evidence>
<evidence type="ECO:0000313" key="11">
    <source>
        <dbReference type="Proteomes" id="UP000605970"/>
    </source>
</evidence>
<comment type="catalytic activity">
    <reaction evidence="6">
        <text>O-phospho-L-seryl-[protein] + H2O = L-seryl-[protein] + phosphate</text>
        <dbReference type="Rhea" id="RHEA:20629"/>
        <dbReference type="Rhea" id="RHEA-COMP:9863"/>
        <dbReference type="Rhea" id="RHEA-COMP:11604"/>
        <dbReference type="ChEBI" id="CHEBI:15377"/>
        <dbReference type="ChEBI" id="CHEBI:29999"/>
        <dbReference type="ChEBI" id="CHEBI:43474"/>
        <dbReference type="ChEBI" id="CHEBI:83421"/>
        <dbReference type="EC" id="3.1.3.16"/>
    </reaction>
</comment>
<feature type="domain" description="Serine/threonine specific protein phosphatases" evidence="9">
    <location>
        <begin position="102"/>
        <end position="107"/>
    </location>
</feature>
<dbReference type="SUPFAM" id="SSF56300">
    <property type="entry name" value="Metallo-dependent phosphatases"/>
    <property type="match status" value="1"/>
</dbReference>
<sequence>MAQKAKFNINTFFDKLFNGITEGRLVENIPVDEIYRLLAEAKRIFASQPMLLKLGVPINICGDLHGQFNDLMRIMDSEGFPHVRSYLFLGDYVRYPKNFYMLRGNHETSSINRAYGFQRNIMELYKSDALYDAFNRVFDYMPLAAVIAGRILCMHGGLSPSLTTAASLDVIDAIERPLTDQQINQTTNELAVNLLWADPDVNTVGFEKNRRGVGHIFGQRVIDQVRARHGIDLIIRAHQVVLDGYEFFNGTADSGLITIFTAPHYCGMYDNSGAIVRVANDLGISFKKFEPQFRNRG</sequence>
<dbReference type="InterPro" id="IPR050341">
    <property type="entry name" value="PP1_catalytic_subunit"/>
</dbReference>
<keyword evidence="2" id="KW-0479">Metal-binding</keyword>
<keyword evidence="3 8" id="KW-0378">Hydrolase</keyword>
<dbReference type="PANTHER" id="PTHR11668:SF300">
    <property type="entry name" value="SERINE_THREONINE-PROTEIN PHOSPHATASE"/>
    <property type="match status" value="1"/>
</dbReference>
<dbReference type="EMBL" id="JABEBT010000138">
    <property type="protein sequence ID" value="KAF7629885.1"/>
    <property type="molecule type" value="Genomic_DNA"/>
</dbReference>
<keyword evidence="5" id="KW-0464">Manganese</keyword>
<evidence type="ECO:0000256" key="8">
    <source>
        <dbReference type="RuleBase" id="RU004273"/>
    </source>
</evidence>
<keyword evidence="11" id="KW-1185">Reference proteome</keyword>
<comment type="caution">
    <text evidence="10">The sequence shown here is derived from an EMBL/GenBank/DDBJ whole genome shotgun (WGS) entry which is preliminary data.</text>
</comment>
<keyword evidence="4" id="KW-0904">Protein phosphatase</keyword>
<evidence type="ECO:0000256" key="6">
    <source>
        <dbReference type="ARBA" id="ARBA00047761"/>
    </source>
</evidence>
<dbReference type="GO" id="GO:0005737">
    <property type="term" value="C:cytoplasm"/>
    <property type="evidence" value="ECO:0007669"/>
    <property type="project" value="TreeGrafter"/>
</dbReference>
<name>A0A8S9ZDX3_9BILA</name>
<dbReference type="InterPro" id="IPR029052">
    <property type="entry name" value="Metallo-depent_PP-like"/>
</dbReference>
<evidence type="ECO:0000259" key="9">
    <source>
        <dbReference type="PROSITE" id="PS00125"/>
    </source>
</evidence>
<dbReference type="PRINTS" id="PR00114">
    <property type="entry name" value="STPHPHTASE"/>
</dbReference>
<dbReference type="OrthoDB" id="5880883at2759"/>
<evidence type="ECO:0000256" key="2">
    <source>
        <dbReference type="ARBA" id="ARBA00022723"/>
    </source>
</evidence>
<gene>
    <name evidence="10" type="ORF">Mgra_00009113</name>
</gene>
<organism evidence="10 11">
    <name type="scientific">Meloidogyne graminicola</name>
    <dbReference type="NCBI Taxonomy" id="189291"/>
    <lineage>
        <taxon>Eukaryota</taxon>
        <taxon>Metazoa</taxon>
        <taxon>Ecdysozoa</taxon>
        <taxon>Nematoda</taxon>
        <taxon>Chromadorea</taxon>
        <taxon>Rhabditida</taxon>
        <taxon>Tylenchina</taxon>
        <taxon>Tylenchomorpha</taxon>
        <taxon>Tylenchoidea</taxon>
        <taxon>Meloidogynidae</taxon>
        <taxon>Meloidogyninae</taxon>
        <taxon>Meloidogyne</taxon>
    </lineage>
</organism>
<dbReference type="GO" id="GO:0046872">
    <property type="term" value="F:metal ion binding"/>
    <property type="evidence" value="ECO:0007669"/>
    <property type="project" value="UniProtKB-KW"/>
</dbReference>
<evidence type="ECO:0000256" key="4">
    <source>
        <dbReference type="ARBA" id="ARBA00022912"/>
    </source>
</evidence>
<proteinExistence type="inferred from homology"/>
<comment type="similarity">
    <text evidence="8">Belongs to the PPP phosphatase family.</text>
</comment>
<dbReference type="SMART" id="SM00156">
    <property type="entry name" value="PP2Ac"/>
    <property type="match status" value="1"/>
</dbReference>
<dbReference type="AlphaFoldDB" id="A0A8S9ZDX3"/>
<dbReference type="InterPro" id="IPR006186">
    <property type="entry name" value="Ser/Thr-sp_prot-phosphatase"/>
</dbReference>